<gene>
    <name evidence="3" type="ORF">DY218_13230</name>
</gene>
<keyword evidence="4" id="KW-1185">Reference proteome</keyword>
<sequence>MSLSEMPWVASGTLSATGGVVAALIWRAICGIHLQTARPWRKVATVLSRRSGAGQRPTVVNVAEYRAALTSLGLVTQATEAQLTERMRRGDHAERGIGAWLALSMAVPMVPWMVGAFVLSTAEDWWLTLHVGLAGLGFVTTGMLHKAHIATFVARGLEAPLLLSRDIGIAVLRCKAVADGHGDQLHLDGGVGVVIGDLRSFSKHGYRSADLKRRAELIDHTERVCGALHDSAGRVLVDGAEAAPNLARLLHTIAERAAQGRWLGLLDEADLPESLPLEPSGTRRRRITEAAVVLLLAAGAAAAVIGAMALQVPAQYAAVVGLAAFLGGGLAWRGSRVGVTSRSMFSTIGAAFAQQQDQQPPPGGPTQPPTPEAERPRDE</sequence>
<evidence type="ECO:0000313" key="3">
    <source>
        <dbReference type="EMBL" id="RFU86252.1"/>
    </source>
</evidence>
<dbReference type="EMBL" id="QUAK01000074">
    <property type="protein sequence ID" value="RFU86252.1"/>
    <property type="molecule type" value="Genomic_DNA"/>
</dbReference>
<keyword evidence="2" id="KW-0812">Transmembrane</keyword>
<keyword evidence="2" id="KW-1133">Transmembrane helix</keyword>
<dbReference type="OrthoDB" id="9928789at2"/>
<dbReference type="Proteomes" id="UP000263094">
    <property type="component" value="Unassembled WGS sequence"/>
</dbReference>
<protein>
    <submittedName>
        <fullName evidence="3">Uncharacterized protein</fullName>
    </submittedName>
</protein>
<proteinExistence type="predicted"/>
<dbReference type="AlphaFoldDB" id="A0A372M5N0"/>
<evidence type="ECO:0000313" key="4">
    <source>
        <dbReference type="Proteomes" id="UP000263094"/>
    </source>
</evidence>
<organism evidence="3 4">
    <name type="scientific">Streptomyces triticagri</name>
    <dbReference type="NCBI Taxonomy" id="2293568"/>
    <lineage>
        <taxon>Bacteria</taxon>
        <taxon>Bacillati</taxon>
        <taxon>Actinomycetota</taxon>
        <taxon>Actinomycetes</taxon>
        <taxon>Kitasatosporales</taxon>
        <taxon>Streptomycetaceae</taxon>
        <taxon>Streptomyces</taxon>
    </lineage>
</organism>
<evidence type="ECO:0000256" key="2">
    <source>
        <dbReference type="SAM" id="Phobius"/>
    </source>
</evidence>
<feature type="region of interest" description="Disordered" evidence="1">
    <location>
        <begin position="352"/>
        <end position="379"/>
    </location>
</feature>
<reference evidence="3 4" key="1">
    <citation type="submission" date="2018-08" db="EMBL/GenBank/DDBJ databases">
        <title>Isolation, diversity and antifungal activity of Actinobacteria from wheat.</title>
        <authorList>
            <person name="Han C."/>
        </authorList>
    </citation>
    <scope>NUCLEOTIDE SEQUENCE [LARGE SCALE GENOMIC DNA]</scope>
    <source>
        <strain evidence="3 4">NEAU-YY421</strain>
    </source>
</reference>
<feature type="transmembrane region" description="Helical" evidence="2">
    <location>
        <begin position="290"/>
        <end position="310"/>
    </location>
</feature>
<feature type="transmembrane region" description="Helical" evidence="2">
    <location>
        <begin position="316"/>
        <end position="334"/>
    </location>
</feature>
<comment type="caution">
    <text evidence="3">The sequence shown here is derived from an EMBL/GenBank/DDBJ whole genome shotgun (WGS) entry which is preliminary data.</text>
</comment>
<dbReference type="RefSeq" id="WP_128556182.1">
    <property type="nucleotide sequence ID" value="NZ_QUAK01000074.1"/>
</dbReference>
<name>A0A372M5N0_9ACTN</name>
<keyword evidence="2" id="KW-0472">Membrane</keyword>
<feature type="transmembrane region" description="Helical" evidence="2">
    <location>
        <begin position="6"/>
        <end position="29"/>
    </location>
</feature>
<feature type="transmembrane region" description="Helical" evidence="2">
    <location>
        <begin position="97"/>
        <end position="119"/>
    </location>
</feature>
<feature type="transmembrane region" description="Helical" evidence="2">
    <location>
        <begin position="125"/>
        <end position="145"/>
    </location>
</feature>
<evidence type="ECO:0000256" key="1">
    <source>
        <dbReference type="SAM" id="MobiDB-lite"/>
    </source>
</evidence>
<accession>A0A372M5N0</accession>
<feature type="compositionally biased region" description="Pro residues" evidence="1">
    <location>
        <begin position="359"/>
        <end position="371"/>
    </location>
</feature>